<dbReference type="PANTHER" id="PTHR44688:SF16">
    <property type="entry name" value="DNA-BINDING TRANSCRIPTIONAL ACTIVATOR DEVR_DOSR"/>
    <property type="match status" value="1"/>
</dbReference>
<comment type="caution">
    <text evidence="7">The sequence shown here is derived from an EMBL/GenBank/DDBJ whole genome shotgun (WGS) entry which is preliminary data.</text>
</comment>
<dbReference type="PROSITE" id="PS50043">
    <property type="entry name" value="HTH_LUXR_2"/>
    <property type="match status" value="1"/>
</dbReference>
<protein>
    <submittedName>
        <fullName evidence="7">Response regulator protein TodT</fullName>
    </submittedName>
</protein>
<proteinExistence type="predicted"/>
<evidence type="ECO:0000256" key="2">
    <source>
        <dbReference type="ARBA" id="ARBA00023125"/>
    </source>
</evidence>
<feature type="domain" description="Response regulatory" evidence="6">
    <location>
        <begin position="1"/>
        <end position="115"/>
    </location>
</feature>
<keyword evidence="2" id="KW-0238">DNA-binding</keyword>
<evidence type="ECO:0000259" key="6">
    <source>
        <dbReference type="PROSITE" id="PS50110"/>
    </source>
</evidence>
<organism evidence="7 8">
    <name type="scientific">Cupriavidus respiraculi</name>
    <dbReference type="NCBI Taxonomy" id="195930"/>
    <lineage>
        <taxon>Bacteria</taxon>
        <taxon>Pseudomonadati</taxon>
        <taxon>Pseudomonadota</taxon>
        <taxon>Betaproteobacteria</taxon>
        <taxon>Burkholderiales</taxon>
        <taxon>Burkholderiaceae</taxon>
        <taxon>Cupriavidus</taxon>
    </lineage>
</organism>
<dbReference type="SUPFAM" id="SSF52172">
    <property type="entry name" value="CheY-like"/>
    <property type="match status" value="1"/>
</dbReference>
<dbReference type="SMART" id="SM00448">
    <property type="entry name" value="REC"/>
    <property type="match status" value="1"/>
</dbReference>
<evidence type="ECO:0000256" key="4">
    <source>
        <dbReference type="PROSITE-ProRule" id="PRU00169"/>
    </source>
</evidence>
<dbReference type="Pfam" id="PF00072">
    <property type="entry name" value="Response_reg"/>
    <property type="match status" value="1"/>
</dbReference>
<name>A0ABN7Y422_9BURK</name>
<keyword evidence="8" id="KW-1185">Reference proteome</keyword>
<dbReference type="PRINTS" id="PR00038">
    <property type="entry name" value="HTHLUXR"/>
</dbReference>
<feature type="modified residue" description="4-aspartylphosphate" evidence="4">
    <location>
        <position position="50"/>
    </location>
</feature>
<keyword evidence="4" id="KW-0597">Phosphoprotein</keyword>
<evidence type="ECO:0000256" key="1">
    <source>
        <dbReference type="ARBA" id="ARBA00023015"/>
    </source>
</evidence>
<dbReference type="InterPro" id="IPR011006">
    <property type="entry name" value="CheY-like_superfamily"/>
</dbReference>
<keyword evidence="1" id="KW-0805">Transcription regulation</keyword>
<dbReference type="PROSITE" id="PS50110">
    <property type="entry name" value="RESPONSE_REGULATORY"/>
    <property type="match status" value="1"/>
</dbReference>
<evidence type="ECO:0000313" key="8">
    <source>
        <dbReference type="Proteomes" id="UP000721236"/>
    </source>
</evidence>
<dbReference type="EMBL" id="CAJZAH010000001">
    <property type="protein sequence ID" value="CAG9168114.1"/>
    <property type="molecule type" value="Genomic_DNA"/>
</dbReference>
<feature type="domain" description="HTH luxR-type" evidence="5">
    <location>
        <begin position="131"/>
        <end position="196"/>
    </location>
</feature>
<dbReference type="CDD" id="cd06170">
    <property type="entry name" value="LuxR_C_like"/>
    <property type="match status" value="1"/>
</dbReference>
<evidence type="ECO:0000256" key="3">
    <source>
        <dbReference type="ARBA" id="ARBA00023163"/>
    </source>
</evidence>
<dbReference type="SMART" id="SM00421">
    <property type="entry name" value="HTH_LUXR"/>
    <property type="match status" value="1"/>
</dbReference>
<dbReference type="InterPro" id="IPR036388">
    <property type="entry name" value="WH-like_DNA-bd_sf"/>
</dbReference>
<dbReference type="Proteomes" id="UP000721236">
    <property type="component" value="Unassembled WGS sequence"/>
</dbReference>
<dbReference type="Gene3D" id="1.10.10.10">
    <property type="entry name" value="Winged helix-like DNA-binding domain superfamily/Winged helix DNA-binding domain"/>
    <property type="match status" value="1"/>
</dbReference>
<dbReference type="InterPro" id="IPR001789">
    <property type="entry name" value="Sig_transdc_resp-reg_receiver"/>
</dbReference>
<evidence type="ECO:0000259" key="5">
    <source>
        <dbReference type="PROSITE" id="PS50043"/>
    </source>
</evidence>
<dbReference type="InterPro" id="IPR000792">
    <property type="entry name" value="Tscrpt_reg_LuxR_C"/>
</dbReference>
<dbReference type="Gene3D" id="3.40.50.2300">
    <property type="match status" value="1"/>
</dbReference>
<accession>A0ABN7Y422</accession>
<dbReference type="Pfam" id="PF00196">
    <property type="entry name" value="GerE"/>
    <property type="match status" value="1"/>
</dbReference>
<gene>
    <name evidence="7" type="primary">todT_2</name>
    <name evidence="7" type="ORF">LMG21510_00963</name>
</gene>
<evidence type="ECO:0000313" key="7">
    <source>
        <dbReference type="EMBL" id="CAG9168114.1"/>
    </source>
</evidence>
<sequence length="222" mass="23664">MVLVVDDDAAVRDALVSLLRSVGLAARAFASAEEMLAAARVDAPTCLVLDVRLRGASGLDLQARLPQSEQPFSIVFISGHADVRMTATAMKAGAIDFIAKPFRESELLDAVFAALARERERRAQAQQALALRARFEAMSPRERQVMTLAASGLLNKQIAGTVGLSEATVKIHRGQVMRKMQARTFADLVLLAQALGLLVPAEAGARATDPPAPAARHPDPHA</sequence>
<keyword evidence="3" id="KW-0804">Transcription</keyword>
<dbReference type="PANTHER" id="PTHR44688">
    <property type="entry name" value="DNA-BINDING TRANSCRIPTIONAL ACTIVATOR DEVR_DOSR"/>
    <property type="match status" value="1"/>
</dbReference>
<reference evidence="7 8" key="1">
    <citation type="submission" date="2021-08" db="EMBL/GenBank/DDBJ databases">
        <authorList>
            <person name="Peeters C."/>
        </authorList>
    </citation>
    <scope>NUCLEOTIDE SEQUENCE [LARGE SCALE GENOMIC DNA]</scope>
    <source>
        <strain evidence="7 8">LMG 21510</strain>
    </source>
</reference>